<dbReference type="EMBL" id="AATP01000009">
    <property type="protein sequence ID" value="EAU40153.1"/>
    <property type="molecule type" value="Genomic_DNA"/>
</dbReference>
<accession>Q0FZ05</accession>
<keyword evidence="3" id="KW-1185">Reference proteome</keyword>
<dbReference type="InterPro" id="IPR032096">
    <property type="entry name" value="DUF4815"/>
</dbReference>
<dbReference type="Proteomes" id="UP000004310">
    <property type="component" value="Unassembled WGS sequence"/>
</dbReference>
<dbReference type="eggNOG" id="ENOG502Z8AG">
    <property type="taxonomic scope" value="Bacteria"/>
</dbReference>
<dbReference type="HOGENOM" id="CLU_288814_0_0_5"/>
<evidence type="ECO:0000259" key="1">
    <source>
        <dbReference type="Pfam" id="PF16075"/>
    </source>
</evidence>
<proteinExistence type="predicted"/>
<name>Q0FZ05_9HYPH</name>
<dbReference type="STRING" id="217511.GCA_001463845_01015"/>
<organism evidence="2 3">
    <name type="scientific">Fulvimarina pelagi HTCC2506</name>
    <dbReference type="NCBI Taxonomy" id="314231"/>
    <lineage>
        <taxon>Bacteria</taxon>
        <taxon>Pseudomonadati</taxon>
        <taxon>Pseudomonadota</taxon>
        <taxon>Alphaproteobacteria</taxon>
        <taxon>Hyphomicrobiales</taxon>
        <taxon>Aurantimonadaceae</taxon>
        <taxon>Fulvimarina</taxon>
    </lineage>
</organism>
<dbReference type="Pfam" id="PF16075">
    <property type="entry name" value="DUF4815"/>
    <property type="match status" value="1"/>
</dbReference>
<feature type="domain" description="DUF4815" evidence="1">
    <location>
        <begin position="30"/>
        <end position="583"/>
    </location>
</feature>
<comment type="caution">
    <text evidence="2">The sequence shown here is derived from an EMBL/GenBank/DDBJ whole genome shotgun (WGS) entry which is preliminary data.</text>
</comment>
<evidence type="ECO:0000313" key="3">
    <source>
        <dbReference type="Proteomes" id="UP000004310"/>
    </source>
</evidence>
<evidence type="ECO:0000313" key="2">
    <source>
        <dbReference type="EMBL" id="EAU40153.1"/>
    </source>
</evidence>
<protein>
    <submittedName>
        <fullName evidence="2">Virulence-associated protein</fullName>
    </submittedName>
</protein>
<reference evidence="2 3" key="1">
    <citation type="journal article" date="2010" name="J. Bacteriol.">
        <title>Genome sequence of Fulvimarina pelagi HTCC2506T, a Mn(II)-oxidizing alphaproteobacterium possessing an aerobic anoxygenic photosynthetic gene cluster and Xanthorhodopsin.</title>
        <authorList>
            <person name="Kang I."/>
            <person name="Oh H.M."/>
            <person name="Lim S.I."/>
            <person name="Ferriera S."/>
            <person name="Giovannoni S.J."/>
            <person name="Cho J.C."/>
        </authorList>
    </citation>
    <scope>NUCLEOTIDE SEQUENCE [LARGE SCALE GENOMIC DNA]</scope>
    <source>
        <strain evidence="2 3">HTCC2506</strain>
    </source>
</reference>
<dbReference type="RefSeq" id="WP_007067409.1">
    <property type="nucleotide sequence ID" value="NZ_DS022272.1"/>
</dbReference>
<dbReference type="AlphaFoldDB" id="Q0FZ05"/>
<gene>
    <name evidence="2" type="ORF">FP2506_11372</name>
</gene>
<sequence length="1083" mass="117746">MAFALANYFNRRRDGTSPQGEPRSGADYIARRFAELLHRGRQFVESAEANEAQQIAYERQRSIGDQAFGPVSLRDGGTIVVDSAAGTVTLGESLIWAGGYMHQVAAATLTGVPMVGTVAIGIAVSEMVVTDVEDVDLKGIVPNTESHGKELAARLRYDAVWARDGDPFYPIFTIVDGVVPSEPVAPFGDLAERAVERHVEETHGSHIIDGFDALSGGYDAATGEQVYLISAGVLRAAGRRITRSVDTRHRQAENPVLKSVVGEIHNFVADGADITLSHGPIADVQLVTVVKERTETLTHQLAGGSDPMTSTPVYSIQSVVRGGTTYVKGTDYKLTADKVDWSLPGAEPNPGDSYTVTYRYTSVVAPDEIGRTSLQVSGAVTGLPVTINYRWKLKRRDVIAIDRDGGVVMIEGVSSAYQAYPPRVPAPLAPLAIVEHLWGIAAIVTPYEQRRMTEAEVRSLLRFVVDNADLISQLRLKLDVQDRDPASRRGSFVDDFISDQQRDEGIVQNAAIVDGTVQLPITVTSQEVDIGTSAIMLAGVIETIVEQPYRTAKQPINKYQAFDPLPGQVTLRPAVDRWHDVTRSTETEVTRQILRTGHFVPGRIRRVTDRGTTIATRIDSINRTSEAARFLRRIAVTFTIKFAAPGETLTEVTFDRIAVPFTGGGVADASGTITGTFTIPANVRTGRKAVRFVGNAGLDATARFEGSGQITSIVVRQTRSITRELYYTDPVAQSFKLAEDRILAGASFEFTDRGDPDNRVICDLRPMRDGYPVNETLAEGAIEGNAFALSNPNLVQEANWTAIDFALPIPQLAGEERAIALLTDDADHAVAYAELGSQNEDGVRGYDKRRQEWVRSNPYGGVMFEASNESTWVAKPAADLTFRLRAWRFTSTTRTVIIGTFNVEDVSDILVLLVVDEPTPETRVTLELVRASGEVISFDPNERLSLPEYVSESVTIRMVLTGTATMSPIVYPTCQILWGTLETVANYVSEATSLDQTYGNLKVRTVLEANAPGGSSIALDIGGDGAWDTQAAVNSTDLGDGWIEREYLEGAVSDTETRVQIRLTGTPAARPSARALRLRATEV</sequence>